<evidence type="ECO:0000313" key="7">
    <source>
        <dbReference type="Proteomes" id="UP000235371"/>
    </source>
</evidence>
<dbReference type="AlphaFoldDB" id="A0A2J6TUU2"/>
<dbReference type="InParanoid" id="A0A2J6TUU2"/>
<dbReference type="RefSeq" id="XP_024743707.1">
    <property type="nucleotide sequence ID" value="XM_024879109.1"/>
</dbReference>
<keyword evidence="3" id="KW-1133">Transmembrane helix</keyword>
<protein>
    <recommendedName>
        <fullName evidence="8">Alpha/beta-hydrolase</fullName>
    </recommendedName>
</protein>
<name>A0A2J6TUU2_9HELO</name>
<dbReference type="EMBL" id="KZ613743">
    <property type="protein sequence ID" value="PMD66803.1"/>
    <property type="molecule type" value="Genomic_DNA"/>
</dbReference>
<dbReference type="Gene3D" id="3.40.50.1820">
    <property type="entry name" value="alpha/beta hydrolase"/>
    <property type="match status" value="1"/>
</dbReference>
<evidence type="ECO:0000259" key="5">
    <source>
        <dbReference type="Pfam" id="PF08386"/>
    </source>
</evidence>
<keyword evidence="2" id="KW-0378">Hydrolase</keyword>
<dbReference type="Proteomes" id="UP000235371">
    <property type="component" value="Unassembled WGS sequence"/>
</dbReference>
<dbReference type="GO" id="GO:0016787">
    <property type="term" value="F:hydrolase activity"/>
    <property type="evidence" value="ECO:0007669"/>
    <property type="project" value="UniProtKB-KW"/>
</dbReference>
<organism evidence="6 7">
    <name type="scientific">Hyaloscypha bicolor E</name>
    <dbReference type="NCBI Taxonomy" id="1095630"/>
    <lineage>
        <taxon>Eukaryota</taxon>
        <taxon>Fungi</taxon>
        <taxon>Dikarya</taxon>
        <taxon>Ascomycota</taxon>
        <taxon>Pezizomycotina</taxon>
        <taxon>Leotiomycetes</taxon>
        <taxon>Helotiales</taxon>
        <taxon>Hyaloscyphaceae</taxon>
        <taxon>Hyaloscypha</taxon>
        <taxon>Hyaloscypha bicolor</taxon>
    </lineage>
</organism>
<sequence>MGVKVRLAVVSTAGARGKLGSVKVVFTRVGLTLILLVIFLWWRELGFEKAPSRSWFEKNSIGGMKGWIWGEIKPSEDLIWYPCYNEYDCARLEVPLDWLDPSPPNMVTIAIIRYNATERTNYKGPIFVNPGGPGGSGIWFVKHLAPYYQSVVGRNHDIISFDPRGIGATVPPISCWNLSSSTSISSLLWDIQAPPVLDAHAGVLYDAYAHASAFSQQCASIIGSDEHMIGRFVSTASVARDMLHIIEKLGEEKLKYWGFSYGTFLGVTFASLWPQKVGRMVLDGNVDAEQYSSGEGTHFLTDTDAVMNSFFTYCHAAGPTLCALYASSPSTIEVRLATLLATLKNSPVIVPASSPNSRPEIITFSRVRKLISSALYRPLVVFPALASALAALESGDGKPFLSISPQFQDQLPLCDSTSSLDPAPEMPEVESSADASVAILCSDQAPFTGGVSAFSSYLEQCSNASKSAGATMASMRLGCVEWGVRAKWRFDGPFGTDAETKILFVGNRADNITPLKSAYINAARFPGSVVLEQNSYGHTSLSMPSRCTAKTIREYFQEGAMPEEGKVCEGDLIPFQPWNNTSATAVAEDDEHAELDEALMGLMKFPPPFGT</sequence>
<feature type="transmembrane region" description="Helical" evidence="3">
    <location>
        <begin position="25"/>
        <end position="42"/>
    </location>
</feature>
<comment type="similarity">
    <text evidence="1">Belongs to the peptidase S33 family.</text>
</comment>
<dbReference type="PANTHER" id="PTHR43248:SF25">
    <property type="entry name" value="AB HYDROLASE-1 DOMAIN-CONTAINING PROTEIN-RELATED"/>
    <property type="match status" value="1"/>
</dbReference>
<dbReference type="InterPro" id="IPR029058">
    <property type="entry name" value="AB_hydrolase_fold"/>
</dbReference>
<keyword evidence="3" id="KW-0812">Transmembrane</keyword>
<dbReference type="OrthoDB" id="425534at2759"/>
<evidence type="ECO:0008006" key="8">
    <source>
        <dbReference type="Google" id="ProtNLM"/>
    </source>
</evidence>
<keyword evidence="3" id="KW-0472">Membrane</keyword>
<reference evidence="6 7" key="1">
    <citation type="submission" date="2016-04" db="EMBL/GenBank/DDBJ databases">
        <title>A degradative enzymes factory behind the ericoid mycorrhizal symbiosis.</title>
        <authorList>
            <consortium name="DOE Joint Genome Institute"/>
            <person name="Martino E."/>
            <person name="Morin E."/>
            <person name="Grelet G."/>
            <person name="Kuo A."/>
            <person name="Kohler A."/>
            <person name="Daghino S."/>
            <person name="Barry K."/>
            <person name="Choi C."/>
            <person name="Cichocki N."/>
            <person name="Clum A."/>
            <person name="Copeland A."/>
            <person name="Hainaut M."/>
            <person name="Haridas S."/>
            <person name="Labutti K."/>
            <person name="Lindquist E."/>
            <person name="Lipzen A."/>
            <person name="Khouja H.-R."/>
            <person name="Murat C."/>
            <person name="Ohm R."/>
            <person name="Olson A."/>
            <person name="Spatafora J."/>
            <person name="Veneault-Fourrey C."/>
            <person name="Henrissat B."/>
            <person name="Grigoriev I."/>
            <person name="Martin F."/>
            <person name="Perotto S."/>
        </authorList>
    </citation>
    <scope>NUCLEOTIDE SEQUENCE [LARGE SCALE GENOMIC DNA]</scope>
    <source>
        <strain evidence="6 7">E</strain>
    </source>
</reference>
<evidence type="ECO:0000259" key="4">
    <source>
        <dbReference type="Pfam" id="PF00561"/>
    </source>
</evidence>
<evidence type="ECO:0000256" key="3">
    <source>
        <dbReference type="SAM" id="Phobius"/>
    </source>
</evidence>
<evidence type="ECO:0000256" key="1">
    <source>
        <dbReference type="ARBA" id="ARBA00010088"/>
    </source>
</evidence>
<dbReference type="GeneID" id="36587186"/>
<dbReference type="InterPro" id="IPR000073">
    <property type="entry name" value="AB_hydrolase_1"/>
</dbReference>
<accession>A0A2J6TUU2</accession>
<keyword evidence="7" id="KW-1185">Reference proteome</keyword>
<dbReference type="SUPFAM" id="SSF53474">
    <property type="entry name" value="alpha/beta-Hydrolases"/>
    <property type="match status" value="1"/>
</dbReference>
<evidence type="ECO:0000313" key="6">
    <source>
        <dbReference type="EMBL" id="PMD66803.1"/>
    </source>
</evidence>
<evidence type="ECO:0000256" key="2">
    <source>
        <dbReference type="ARBA" id="ARBA00022801"/>
    </source>
</evidence>
<dbReference type="Pfam" id="PF00561">
    <property type="entry name" value="Abhydrolase_1"/>
    <property type="match status" value="1"/>
</dbReference>
<dbReference type="STRING" id="1095630.A0A2J6TUU2"/>
<dbReference type="Pfam" id="PF08386">
    <property type="entry name" value="Abhydrolase_4"/>
    <property type="match status" value="1"/>
</dbReference>
<proteinExistence type="inferred from homology"/>
<dbReference type="InterPro" id="IPR013595">
    <property type="entry name" value="Pept_S33_TAP-like_C"/>
</dbReference>
<gene>
    <name evidence="6" type="ORF">K444DRAFT_607091</name>
</gene>
<dbReference type="PANTHER" id="PTHR43248">
    <property type="entry name" value="2-SUCCINYL-6-HYDROXY-2,4-CYCLOHEXADIENE-1-CARBOXYLATE SYNTHASE"/>
    <property type="match status" value="1"/>
</dbReference>
<dbReference type="InterPro" id="IPR051601">
    <property type="entry name" value="Serine_prot/Carboxylest_S33"/>
</dbReference>
<feature type="domain" description="AB hydrolase-1" evidence="4">
    <location>
        <begin position="125"/>
        <end position="285"/>
    </location>
</feature>
<feature type="domain" description="Peptidase S33 tripeptidyl aminopeptidase-like C-terminal" evidence="5">
    <location>
        <begin position="468"/>
        <end position="568"/>
    </location>
</feature>